<dbReference type="PRINTS" id="PR00757">
    <property type="entry name" value="AMINEOXDASEF"/>
</dbReference>
<evidence type="ECO:0000256" key="4">
    <source>
        <dbReference type="PIRSR" id="PIRSR601613-1"/>
    </source>
</evidence>
<evidence type="ECO:0000259" key="5">
    <source>
        <dbReference type="Pfam" id="PF01593"/>
    </source>
</evidence>
<evidence type="ECO:0000313" key="6">
    <source>
        <dbReference type="EMBL" id="ANI93561.1"/>
    </source>
</evidence>
<dbReference type="SUPFAM" id="SSF54373">
    <property type="entry name" value="FAD-linked reductases, C-terminal domain"/>
    <property type="match status" value="1"/>
</dbReference>
<feature type="domain" description="Amine oxidase" evidence="5">
    <location>
        <begin position="17"/>
        <end position="457"/>
    </location>
</feature>
<dbReference type="InterPro" id="IPR036188">
    <property type="entry name" value="FAD/NAD-bd_sf"/>
</dbReference>
<dbReference type="PANTHER" id="PTHR43563:SF1">
    <property type="entry name" value="AMINE OXIDASE [FLAVIN-CONTAINING] B"/>
    <property type="match status" value="1"/>
</dbReference>
<comment type="similarity">
    <text evidence="2">Belongs to the flavin monoamine oxidase family.</text>
</comment>
<evidence type="ECO:0000256" key="1">
    <source>
        <dbReference type="ARBA" id="ARBA00001974"/>
    </source>
</evidence>
<feature type="binding site" evidence="4">
    <location>
        <begin position="37"/>
        <end position="38"/>
    </location>
    <ligand>
        <name>FAD</name>
        <dbReference type="ChEBI" id="CHEBI:57692"/>
    </ligand>
</feature>
<dbReference type="InterPro" id="IPR001613">
    <property type="entry name" value="Flavin_amine_oxidase"/>
</dbReference>
<evidence type="ECO:0000256" key="3">
    <source>
        <dbReference type="ARBA" id="ARBA00023002"/>
    </source>
</evidence>
<keyword evidence="3" id="KW-0560">Oxidoreductase</keyword>
<protein>
    <submittedName>
        <fullName evidence="6">Putative flavin-containing monoamine oxidase A</fullName>
    </submittedName>
</protein>
<dbReference type="RefSeq" id="WP_067477206.1">
    <property type="nucleotide sequence ID" value="NZ_CP015961.1"/>
</dbReference>
<keyword evidence="7" id="KW-1185">Reference proteome</keyword>
<dbReference type="KEGG" id="dtm:BJL86_2801"/>
<reference evidence="6 7" key="1">
    <citation type="submission" date="2016-06" db="EMBL/GenBank/DDBJ databases">
        <title>Complete genome sequence of a saline-alkali tolerant type strain Dietzia timorensis ID05-A0528T.</title>
        <authorList>
            <person name="Wu X."/>
        </authorList>
    </citation>
    <scope>NUCLEOTIDE SEQUENCE [LARGE SCALE GENOMIC DNA]</scope>
    <source>
        <strain evidence="6 7">ID05-A0528</strain>
    </source>
</reference>
<dbReference type="GO" id="GO:0016491">
    <property type="term" value="F:oxidoreductase activity"/>
    <property type="evidence" value="ECO:0007669"/>
    <property type="project" value="UniProtKB-KW"/>
</dbReference>
<dbReference type="Gene3D" id="1.10.405.10">
    <property type="entry name" value="Guanine Nucleotide Dissociation Inhibitor, domain 1"/>
    <property type="match status" value="1"/>
</dbReference>
<dbReference type="PANTHER" id="PTHR43563">
    <property type="entry name" value="AMINE OXIDASE"/>
    <property type="match status" value="1"/>
</dbReference>
<sequence length="471" mass="49371">MGSEGKDVDVIVVGAGLAGLSAATQLRRAGKTVLVLEASDRVGGRCKPGEIVGRRIDHGGQWIGAEHHRYRAAAKERGIELAPQFDEGDAMLHRGGRAKSYAGALPPLPKVALAEVALAQRRIAADVKNLPEGALPHMATRSAILDALTVEGWLRRHVRSVPARELLRVAIAAIVCAPLAEVSYLHFLEIVRQGGGLESMVAVAGGAQQDVVVGGAWSLPEALGEELAGALRLGQPVRRITQDDAGVSVFTGAGGAGADEFRARRAIVAVPPPLVAEIDFSPALPARRQNLLRRQMMGEVIKVHVAYEAPFWRGGGLSGSALGLDLAIGVVFDAGEGAGDHAGAGVLVALIEAEHATRLAEMSTQDRREEVIGDLVAIFGEAAAEPVDYTECVWREEEWARGGYAAHLVPGAITTHDASFAEPHGRVHWAGTEIAREFTGYFEGALESGARAAGEIIRPGGGVDGGEAARS</sequence>
<dbReference type="InterPro" id="IPR050703">
    <property type="entry name" value="Flavin_MAO"/>
</dbReference>
<dbReference type="Pfam" id="PF01593">
    <property type="entry name" value="Amino_oxidase"/>
    <property type="match status" value="1"/>
</dbReference>
<dbReference type="STRING" id="499555.BJL86_2801"/>
<gene>
    <name evidence="6" type="ORF">BJL86_2801</name>
</gene>
<accession>A0A173LPX1</accession>
<dbReference type="EMBL" id="CP015961">
    <property type="protein sequence ID" value="ANI93561.1"/>
    <property type="molecule type" value="Genomic_DNA"/>
</dbReference>
<name>A0A173LPX1_9ACTN</name>
<proteinExistence type="inferred from homology"/>
<dbReference type="SUPFAM" id="SSF51905">
    <property type="entry name" value="FAD/NAD(P)-binding domain"/>
    <property type="match status" value="1"/>
</dbReference>
<evidence type="ECO:0000256" key="2">
    <source>
        <dbReference type="ARBA" id="ARBA00005995"/>
    </source>
</evidence>
<dbReference type="InterPro" id="IPR002937">
    <property type="entry name" value="Amino_oxidase"/>
</dbReference>
<comment type="cofactor">
    <cofactor evidence="1">
        <name>FAD</name>
        <dbReference type="ChEBI" id="CHEBI:57692"/>
    </cofactor>
</comment>
<feature type="binding site" evidence="4">
    <location>
        <position position="237"/>
    </location>
    <ligand>
        <name>FAD</name>
        <dbReference type="ChEBI" id="CHEBI:57692"/>
    </ligand>
</feature>
<feature type="binding site" evidence="4">
    <location>
        <position position="433"/>
    </location>
    <ligand>
        <name>FAD</name>
        <dbReference type="ChEBI" id="CHEBI:57692"/>
    </ligand>
</feature>
<organism evidence="6 7">
    <name type="scientific">Dietzia timorensis</name>
    <dbReference type="NCBI Taxonomy" id="499555"/>
    <lineage>
        <taxon>Bacteria</taxon>
        <taxon>Bacillati</taxon>
        <taxon>Actinomycetota</taxon>
        <taxon>Actinomycetes</taxon>
        <taxon>Mycobacteriales</taxon>
        <taxon>Dietziaceae</taxon>
        <taxon>Dietzia</taxon>
    </lineage>
</organism>
<evidence type="ECO:0000313" key="7">
    <source>
        <dbReference type="Proteomes" id="UP000186104"/>
    </source>
</evidence>
<dbReference type="Gene3D" id="3.90.660.10">
    <property type="match status" value="1"/>
</dbReference>
<dbReference type="AlphaFoldDB" id="A0A173LPX1"/>
<dbReference type="Gene3D" id="3.50.50.60">
    <property type="entry name" value="FAD/NAD(P)-binding domain"/>
    <property type="match status" value="1"/>
</dbReference>
<dbReference type="Proteomes" id="UP000186104">
    <property type="component" value="Chromosome"/>
</dbReference>